<dbReference type="OrthoDB" id="4045at2"/>
<keyword evidence="6 9" id="KW-1133">Transmembrane helix</keyword>
<evidence type="ECO:0000256" key="1">
    <source>
        <dbReference type="ARBA" id="ARBA00004651"/>
    </source>
</evidence>
<accession>V2TLJ9</accession>
<dbReference type="eggNOG" id="COG0811">
    <property type="taxonomic scope" value="Bacteria"/>
</dbReference>
<comment type="caution">
    <text evidence="11">The sequence shown here is derived from an EMBL/GenBank/DDBJ whole genome shotgun (WGS) entry which is preliminary data.</text>
</comment>
<dbReference type="InterPro" id="IPR050790">
    <property type="entry name" value="ExbB/TolQ_transport"/>
</dbReference>
<dbReference type="STRING" id="1392540.P256_01482"/>
<feature type="transmembrane region" description="Helical" evidence="9">
    <location>
        <begin position="145"/>
        <end position="166"/>
    </location>
</feature>
<feature type="transmembrane region" description="Helical" evidence="9">
    <location>
        <begin position="102"/>
        <end position="125"/>
    </location>
</feature>
<evidence type="ECO:0000256" key="8">
    <source>
        <dbReference type="RuleBase" id="RU004057"/>
    </source>
</evidence>
<evidence type="ECO:0000256" key="5">
    <source>
        <dbReference type="ARBA" id="ARBA00022927"/>
    </source>
</evidence>
<keyword evidence="5 8" id="KW-0653">Protein transport</keyword>
<keyword evidence="4 9" id="KW-0812">Transmembrane</keyword>
<keyword evidence="2 8" id="KW-0813">Transport</keyword>
<sequence length="206" mass="22663">MNAELIHNLIFYVMYASLVLLAVIFIERVIYFSWTLKQSKKLNDQLQRDAKIDEQHVEKKDKNPAYALVQPLLTAHFSSENEKSDMVEQQYIQSKGALNKGIWILETIVTAAPLLGLLGTILGIVDTFHALAASGTSDASKVSGGMGTALYATGLGIAIALIALIANNFLGSRMEKINELSKILLIQVSKEKKLAKPEVVSDKRYA</sequence>
<proteinExistence type="inferred from homology"/>
<comment type="subcellular location">
    <subcellularLocation>
        <location evidence="1">Cell membrane</location>
        <topology evidence="1">Multi-pass membrane protein</topology>
    </subcellularLocation>
    <subcellularLocation>
        <location evidence="8">Membrane</location>
        <topology evidence="8">Multi-pass membrane protein</topology>
    </subcellularLocation>
</comment>
<keyword evidence="12" id="KW-1185">Reference proteome</keyword>
<evidence type="ECO:0000256" key="2">
    <source>
        <dbReference type="ARBA" id="ARBA00022448"/>
    </source>
</evidence>
<comment type="similarity">
    <text evidence="8">Belongs to the exbB/tolQ family.</text>
</comment>
<protein>
    <recommendedName>
        <fullName evidence="10">MotA/TolQ/ExbB proton channel domain-containing protein</fullName>
    </recommendedName>
</protein>
<dbReference type="PATRIC" id="fig|1392540.3.peg.1434"/>
<evidence type="ECO:0000256" key="4">
    <source>
        <dbReference type="ARBA" id="ARBA00022692"/>
    </source>
</evidence>
<dbReference type="HOGENOM" id="CLU_053325_6_0_6"/>
<keyword evidence="3" id="KW-1003">Cell membrane</keyword>
<evidence type="ECO:0000313" key="12">
    <source>
        <dbReference type="Proteomes" id="UP000023785"/>
    </source>
</evidence>
<dbReference type="InterPro" id="IPR002898">
    <property type="entry name" value="MotA_ExbB_proton_chnl"/>
</dbReference>
<evidence type="ECO:0000256" key="6">
    <source>
        <dbReference type="ARBA" id="ARBA00022989"/>
    </source>
</evidence>
<evidence type="ECO:0000256" key="7">
    <source>
        <dbReference type="ARBA" id="ARBA00023136"/>
    </source>
</evidence>
<dbReference type="EMBL" id="AYER01000006">
    <property type="protein sequence ID" value="ESK38666.1"/>
    <property type="molecule type" value="Genomic_DNA"/>
</dbReference>
<dbReference type="PANTHER" id="PTHR30625:SF15">
    <property type="entry name" value="BIOPOLYMER TRANSPORT PROTEIN EXBB"/>
    <property type="match status" value="1"/>
</dbReference>
<reference evidence="11 12" key="1">
    <citation type="submission" date="2013-10" db="EMBL/GenBank/DDBJ databases">
        <title>The Genome Sequence of Acinetobacter nectaris CIP 110549.</title>
        <authorList>
            <consortium name="The Broad Institute Genomics Platform"/>
            <consortium name="The Broad Institute Genome Sequencing Center for Infectious Disease"/>
            <person name="Cerqueira G."/>
            <person name="Feldgarden M."/>
            <person name="Courvalin P."/>
            <person name="Grillot-Courvalin C."/>
            <person name="Clermont D."/>
            <person name="Rocha E."/>
            <person name="Yoon E.-J."/>
            <person name="Nemec A."/>
            <person name="Young S.K."/>
            <person name="Zeng Q."/>
            <person name="Gargeya S."/>
            <person name="Fitzgerald M."/>
            <person name="Abouelleil A."/>
            <person name="Alvarado L."/>
            <person name="Berlin A.M."/>
            <person name="Chapman S.B."/>
            <person name="Gainer-Dewar J."/>
            <person name="Goldberg J."/>
            <person name="Gnerre S."/>
            <person name="Griggs A."/>
            <person name="Gujja S."/>
            <person name="Hansen M."/>
            <person name="Howarth C."/>
            <person name="Imamovic A."/>
            <person name="Ireland A."/>
            <person name="Larimer J."/>
            <person name="McCowan C."/>
            <person name="Murphy C."/>
            <person name="Pearson M."/>
            <person name="Poon T.W."/>
            <person name="Priest M."/>
            <person name="Roberts A."/>
            <person name="Saif S."/>
            <person name="Shea T."/>
            <person name="Sykes S."/>
            <person name="Wortman J."/>
            <person name="Nusbaum C."/>
            <person name="Birren B."/>
        </authorList>
    </citation>
    <scope>NUCLEOTIDE SEQUENCE [LARGE SCALE GENOMIC DNA]</scope>
    <source>
        <strain evidence="11 12">CIP 110549</strain>
    </source>
</reference>
<dbReference type="GO" id="GO:0005886">
    <property type="term" value="C:plasma membrane"/>
    <property type="evidence" value="ECO:0007669"/>
    <property type="project" value="UniProtKB-SubCell"/>
</dbReference>
<dbReference type="PANTHER" id="PTHR30625">
    <property type="entry name" value="PROTEIN TOLQ"/>
    <property type="match status" value="1"/>
</dbReference>
<feature type="domain" description="MotA/TolQ/ExbB proton channel" evidence="10">
    <location>
        <begin position="79"/>
        <end position="178"/>
    </location>
</feature>
<dbReference type="Pfam" id="PF01618">
    <property type="entry name" value="MotA_ExbB"/>
    <property type="match status" value="1"/>
</dbReference>
<evidence type="ECO:0000256" key="9">
    <source>
        <dbReference type="SAM" id="Phobius"/>
    </source>
</evidence>
<keyword evidence="7 9" id="KW-0472">Membrane</keyword>
<dbReference type="AlphaFoldDB" id="V2TLJ9"/>
<dbReference type="RefSeq" id="WP_023273105.1">
    <property type="nucleotide sequence ID" value="NZ_KI530723.1"/>
</dbReference>
<feature type="transmembrane region" description="Helical" evidence="9">
    <location>
        <begin position="12"/>
        <end position="31"/>
    </location>
</feature>
<evidence type="ECO:0000259" key="10">
    <source>
        <dbReference type="Pfam" id="PF01618"/>
    </source>
</evidence>
<gene>
    <name evidence="11" type="ORF">P256_01482</name>
</gene>
<evidence type="ECO:0000313" key="11">
    <source>
        <dbReference type="EMBL" id="ESK38666.1"/>
    </source>
</evidence>
<dbReference type="GO" id="GO:0017038">
    <property type="term" value="P:protein import"/>
    <property type="evidence" value="ECO:0007669"/>
    <property type="project" value="TreeGrafter"/>
</dbReference>
<organism evidence="11 12">
    <name type="scientific">Acinetobacter nectaris CIP 110549</name>
    <dbReference type="NCBI Taxonomy" id="1392540"/>
    <lineage>
        <taxon>Bacteria</taxon>
        <taxon>Pseudomonadati</taxon>
        <taxon>Pseudomonadota</taxon>
        <taxon>Gammaproteobacteria</taxon>
        <taxon>Moraxellales</taxon>
        <taxon>Moraxellaceae</taxon>
        <taxon>Acinetobacter</taxon>
    </lineage>
</organism>
<evidence type="ECO:0000256" key="3">
    <source>
        <dbReference type="ARBA" id="ARBA00022475"/>
    </source>
</evidence>
<name>V2TLJ9_9GAMM</name>
<dbReference type="Proteomes" id="UP000023785">
    <property type="component" value="Unassembled WGS sequence"/>
</dbReference>